<evidence type="ECO:0000256" key="11">
    <source>
        <dbReference type="ARBA" id="ARBA00048184"/>
    </source>
</evidence>
<feature type="domain" description="Glycosyl transferase family 28 C-terminal" evidence="13">
    <location>
        <begin position="9"/>
        <end position="159"/>
    </location>
</feature>
<evidence type="ECO:0000256" key="6">
    <source>
        <dbReference type="ARBA" id="ARBA00022676"/>
    </source>
</evidence>
<dbReference type="SUPFAM" id="SSF53756">
    <property type="entry name" value="UDP-Glycosyltransferase/glycogen phosphorylase"/>
    <property type="match status" value="1"/>
</dbReference>
<keyword evidence="6 12" id="KW-0328">Glycosyltransferase</keyword>
<evidence type="ECO:0000256" key="8">
    <source>
        <dbReference type="ARBA" id="ARBA00022824"/>
    </source>
</evidence>
<sequence length="194" mass="20913">MAQTLAPNVFVTVGTTRFDGLFGVLFHSDDPGSPPQCLQLIANRGVKRLRIQYGNSAMPSLDGLHHDQIKSKGADGTLTFVVAGIEIEMYRLKSNIEEDMKWAGLVISHAGSGSILESLQLNKPLIVVVNDTLADNHQAELAFAVENQGHCIATDPRHLAKTLGDFNPSTLRPFVPVSSSLFSGIVNGLMGYVD</sequence>
<organism evidence="14 15">
    <name type="scientific">Gonapodya prolifera (strain JEL478)</name>
    <name type="common">Monoblepharis prolifera</name>
    <dbReference type="NCBI Taxonomy" id="1344416"/>
    <lineage>
        <taxon>Eukaryota</taxon>
        <taxon>Fungi</taxon>
        <taxon>Fungi incertae sedis</taxon>
        <taxon>Chytridiomycota</taxon>
        <taxon>Chytridiomycota incertae sedis</taxon>
        <taxon>Monoblepharidomycetes</taxon>
        <taxon>Monoblepharidales</taxon>
        <taxon>Gonapodyaceae</taxon>
        <taxon>Gonapodya</taxon>
    </lineage>
</organism>
<evidence type="ECO:0000256" key="7">
    <source>
        <dbReference type="ARBA" id="ARBA00022679"/>
    </source>
</evidence>
<dbReference type="GO" id="GO:0004577">
    <property type="term" value="F:N-acetylglucosaminyldiphosphodolichol N-acetylglucosaminyltransferase activity"/>
    <property type="evidence" value="ECO:0007669"/>
    <property type="project" value="UniProtKB-EC"/>
</dbReference>
<evidence type="ECO:0000256" key="5">
    <source>
        <dbReference type="ARBA" id="ARBA00017468"/>
    </source>
</evidence>
<proteinExistence type="inferred from homology"/>
<comment type="subunit">
    <text evidence="3 12">Heterodimer with ALG14 to form a functional enzyme.</text>
</comment>
<dbReference type="OMA" id="MDSHQSD"/>
<reference evidence="14 15" key="1">
    <citation type="journal article" date="2015" name="Genome Biol. Evol.">
        <title>Phylogenomic analyses indicate that early fungi evolved digesting cell walls of algal ancestors of land plants.</title>
        <authorList>
            <person name="Chang Y."/>
            <person name="Wang S."/>
            <person name="Sekimoto S."/>
            <person name="Aerts A.L."/>
            <person name="Choi C."/>
            <person name="Clum A."/>
            <person name="LaButti K.M."/>
            <person name="Lindquist E.A."/>
            <person name="Yee Ngan C."/>
            <person name="Ohm R.A."/>
            <person name="Salamov A.A."/>
            <person name="Grigoriev I.V."/>
            <person name="Spatafora J.W."/>
            <person name="Berbee M.L."/>
        </authorList>
    </citation>
    <scope>NUCLEOTIDE SEQUENCE [LARGE SCALE GENOMIC DNA]</scope>
    <source>
        <strain evidence="14 15">JEL478</strain>
    </source>
</reference>
<dbReference type="EC" id="2.4.1.141" evidence="4 12"/>
<dbReference type="Gene3D" id="3.40.50.2000">
    <property type="entry name" value="Glycogen Phosphorylase B"/>
    <property type="match status" value="1"/>
</dbReference>
<comment type="catalytic activity">
    <reaction evidence="11">
        <text>an N-acetyl-alpha-D-glucosaminyl-diphospho-di-trans,poly-cis-dolichol + UDP-N-acetyl-alpha-D-glucosamine = an N,N'-diacetylchitobiosyl-diphospho-di-trans,poly-cis-dolichol + UDP + H(+)</text>
        <dbReference type="Rhea" id="RHEA:23380"/>
        <dbReference type="Rhea" id="RHEA-COMP:19507"/>
        <dbReference type="Rhea" id="RHEA-COMP:19510"/>
        <dbReference type="ChEBI" id="CHEBI:15378"/>
        <dbReference type="ChEBI" id="CHEBI:57269"/>
        <dbReference type="ChEBI" id="CHEBI:57705"/>
        <dbReference type="ChEBI" id="CHEBI:58223"/>
        <dbReference type="ChEBI" id="CHEBI:58427"/>
        <dbReference type="EC" id="2.4.1.141"/>
    </reaction>
</comment>
<keyword evidence="7 12" id="KW-0808">Transferase</keyword>
<evidence type="ECO:0000256" key="2">
    <source>
        <dbReference type="ARBA" id="ARBA00006962"/>
    </source>
</evidence>
<evidence type="ECO:0000256" key="9">
    <source>
        <dbReference type="ARBA" id="ARBA00024804"/>
    </source>
</evidence>
<dbReference type="Pfam" id="PF04101">
    <property type="entry name" value="Glyco_tran_28_C"/>
    <property type="match status" value="1"/>
</dbReference>
<dbReference type="PANTHER" id="PTHR12867:SF6">
    <property type="entry name" value="N-ACETYLGLUCOSAMINYLDIPHOSPHODOLICHOL N-ACETYLGLUCOSAMINYLTRANSFERASE"/>
    <property type="match status" value="1"/>
</dbReference>
<evidence type="ECO:0000313" key="15">
    <source>
        <dbReference type="Proteomes" id="UP000070544"/>
    </source>
</evidence>
<dbReference type="GO" id="GO:0005783">
    <property type="term" value="C:endoplasmic reticulum"/>
    <property type="evidence" value="ECO:0007669"/>
    <property type="project" value="UniProtKB-SubCell"/>
</dbReference>
<protein>
    <recommendedName>
        <fullName evidence="5 12">UDP-N-acetylglucosamine transferase subunit ALG13</fullName>
        <ecNumber evidence="4 12">2.4.1.141</ecNumber>
    </recommendedName>
    <alternativeName>
        <fullName evidence="10 12">Asparagine-linked glycosylation protein 13</fullName>
    </alternativeName>
</protein>
<dbReference type="Proteomes" id="UP000070544">
    <property type="component" value="Unassembled WGS sequence"/>
</dbReference>
<evidence type="ECO:0000259" key="13">
    <source>
        <dbReference type="Pfam" id="PF04101"/>
    </source>
</evidence>
<keyword evidence="15" id="KW-1185">Reference proteome</keyword>
<comment type="similarity">
    <text evidence="2 12">Belongs to the glycosyltransferase 28 family.</text>
</comment>
<evidence type="ECO:0000256" key="10">
    <source>
        <dbReference type="ARBA" id="ARBA00032061"/>
    </source>
</evidence>
<dbReference type="EMBL" id="KQ965742">
    <property type="protein sequence ID" value="KXS18414.1"/>
    <property type="molecule type" value="Genomic_DNA"/>
</dbReference>
<comment type="subcellular location">
    <subcellularLocation>
        <location evidence="1 12">Endoplasmic reticulum</location>
    </subcellularLocation>
</comment>
<gene>
    <name evidence="12" type="primary">ALG13</name>
    <name evidence="14" type="ORF">M427DRAFT_53801</name>
</gene>
<dbReference type="OrthoDB" id="20273at2759"/>
<name>A0A139AP39_GONPJ</name>
<dbReference type="InterPro" id="IPR007235">
    <property type="entry name" value="Glyco_trans_28_C"/>
</dbReference>
<keyword evidence="8 12" id="KW-0256">Endoplasmic reticulum</keyword>
<evidence type="ECO:0000256" key="12">
    <source>
        <dbReference type="RuleBase" id="RU362128"/>
    </source>
</evidence>
<dbReference type="InterPro" id="IPR039042">
    <property type="entry name" value="Alg13-like"/>
</dbReference>
<evidence type="ECO:0000256" key="3">
    <source>
        <dbReference type="ARBA" id="ARBA00011198"/>
    </source>
</evidence>
<evidence type="ECO:0000256" key="4">
    <source>
        <dbReference type="ARBA" id="ARBA00012614"/>
    </source>
</evidence>
<comment type="function">
    <text evidence="9 12">Involved in protein N-glycosylation. Essential for the second step of the dolichol-linked oligosaccharide pathway.</text>
</comment>
<evidence type="ECO:0000256" key="1">
    <source>
        <dbReference type="ARBA" id="ARBA00004240"/>
    </source>
</evidence>
<dbReference type="GO" id="GO:0006488">
    <property type="term" value="P:dolichol-linked oligosaccharide biosynthetic process"/>
    <property type="evidence" value="ECO:0007669"/>
    <property type="project" value="InterPro"/>
</dbReference>
<accession>A0A139AP39</accession>
<dbReference type="AlphaFoldDB" id="A0A139AP39"/>
<evidence type="ECO:0000313" key="14">
    <source>
        <dbReference type="EMBL" id="KXS18414.1"/>
    </source>
</evidence>
<dbReference type="PANTHER" id="PTHR12867">
    <property type="entry name" value="GLYCOSYL TRANSFERASE-RELATED"/>
    <property type="match status" value="1"/>
</dbReference>
<dbReference type="STRING" id="1344416.A0A139AP39"/>